<dbReference type="InterPro" id="IPR035979">
    <property type="entry name" value="RBD_domain_sf"/>
</dbReference>
<keyword evidence="1" id="KW-0694">RNA-binding</keyword>
<evidence type="ECO:0000259" key="3">
    <source>
        <dbReference type="Pfam" id="PF04059"/>
    </source>
</evidence>
<feature type="region of interest" description="Disordered" evidence="2">
    <location>
        <begin position="784"/>
        <end position="842"/>
    </location>
</feature>
<evidence type="ECO:0000256" key="2">
    <source>
        <dbReference type="SAM" id="MobiDB-lite"/>
    </source>
</evidence>
<dbReference type="InterPro" id="IPR012677">
    <property type="entry name" value="Nucleotide-bd_a/b_plait_sf"/>
</dbReference>
<evidence type="ECO:0000313" key="5">
    <source>
        <dbReference type="Proteomes" id="UP000772434"/>
    </source>
</evidence>
<feature type="compositionally biased region" description="Polar residues" evidence="2">
    <location>
        <begin position="94"/>
        <end position="112"/>
    </location>
</feature>
<dbReference type="EMBL" id="JADNRY010000039">
    <property type="protein sequence ID" value="KAF9070643.1"/>
    <property type="molecule type" value="Genomic_DNA"/>
</dbReference>
<feature type="region of interest" description="Disordered" evidence="2">
    <location>
        <begin position="1"/>
        <end position="38"/>
    </location>
</feature>
<dbReference type="Gene3D" id="3.30.70.330">
    <property type="match status" value="1"/>
</dbReference>
<keyword evidence="5" id="KW-1185">Reference proteome</keyword>
<dbReference type="InterPro" id="IPR034862">
    <property type="entry name" value="Fungal_Mei2-like_RRM3"/>
</dbReference>
<sequence length="856" mass="94221">MSSGHTNQKPYPPRLQHTPSLPNIRFPPHSGPISPQMAKDTTDIFSSAQLKSSLASFREKSQTRPHVKIVAQKLERRPRVETDSHKLLTPPLTPASSIRTTASVDGSVSSADQSDHATGGDVDDTCSSRFLLIDNVALDASRAVISRAIDSLTAQKLASYRPDSKLPTPVTPSTADPTAPKPIKGLLHRKGLVLLAFHDIRDAIAAAKFFETRENDEFNVCVGPAKDAAGRQRLTCQFLTMDQVIVKIGPSDFLSSMDPTLEVTIEPDVPTDEAIYEERGNRDALLLKNLFGSADDIRSISDTVPQEGSNSARKTFRVEYFDIRDVAPAYERLNGKVMFGTKITASKCEEVQEEEPADFIQAIPTEKIVPFPICRAFDDSIQPFGPPGQFSQTRQPFFFPLDDVPASVYSESRSSGSPPVFYSSESPDRPHNTSAPNGQVLDVQQHQLLQTYYNPSAEGYVYHVHDSASTPAPLPMGPYYAPTPTSPTPLPFLHGYMSPPPHFQTPAPLPALHGALLPFERDASMMWPVELINGVPTFAAPAFALSPSLAPSADPYWVQGVTPTSFPASPASYFPPGLSRMPGPGYFVPPPGDQQLPSATLTSTHEGSPHSSSSPPHTHMVKNTNNNNNNAGSSSTGSGGKKDNGEHNQLNLANVESGVDTRTTVMIKNIPNKMSDKDLKNYLDKVCPRRIDFLYLRMDFKNGCNVRYAFVNFISVADLILFAKKRLGQKWNMFSSEKVLQMSYANYQGKEALVEKFKNSCIMDEKPEWQPKIFYSDPGPEQGLPEPFPAATHQRRKERSSHNRGSLYVPGHGNHLQGPGQNTNLLNAPPFNSRRLEYNEPRARSYRRLRSAITGE</sequence>
<feature type="compositionally biased region" description="Low complexity" evidence="2">
    <location>
        <begin position="602"/>
        <end position="636"/>
    </location>
</feature>
<dbReference type="Proteomes" id="UP000772434">
    <property type="component" value="Unassembled WGS sequence"/>
</dbReference>
<dbReference type="GO" id="GO:0003723">
    <property type="term" value="F:RNA binding"/>
    <property type="evidence" value="ECO:0007669"/>
    <property type="project" value="UniProtKB-KW"/>
</dbReference>
<feature type="compositionally biased region" description="Polar residues" evidence="2">
    <location>
        <begin position="647"/>
        <end position="656"/>
    </location>
</feature>
<dbReference type="SUPFAM" id="SSF54928">
    <property type="entry name" value="RNA-binding domain, RBD"/>
    <property type="match status" value="1"/>
</dbReference>
<evidence type="ECO:0000313" key="4">
    <source>
        <dbReference type="EMBL" id="KAF9070643.1"/>
    </source>
</evidence>
<feature type="domain" description="Mei2-like C-terminal RNA recognition motif" evidence="3">
    <location>
        <begin position="662"/>
        <end position="758"/>
    </location>
</feature>
<feature type="region of interest" description="Disordered" evidence="2">
    <location>
        <begin position="75"/>
        <end position="120"/>
    </location>
</feature>
<gene>
    <name evidence="4" type="ORF">BDP27DRAFT_1323628</name>
</gene>
<dbReference type="CDD" id="cd12532">
    <property type="entry name" value="RRM3_MEI2_fungi"/>
    <property type="match status" value="1"/>
</dbReference>
<feature type="region of interest" description="Disordered" evidence="2">
    <location>
        <begin position="584"/>
        <end position="656"/>
    </location>
</feature>
<organism evidence="4 5">
    <name type="scientific">Rhodocollybia butyracea</name>
    <dbReference type="NCBI Taxonomy" id="206335"/>
    <lineage>
        <taxon>Eukaryota</taxon>
        <taxon>Fungi</taxon>
        <taxon>Dikarya</taxon>
        <taxon>Basidiomycota</taxon>
        <taxon>Agaricomycotina</taxon>
        <taxon>Agaricomycetes</taxon>
        <taxon>Agaricomycetidae</taxon>
        <taxon>Agaricales</taxon>
        <taxon>Marasmiineae</taxon>
        <taxon>Omphalotaceae</taxon>
        <taxon>Rhodocollybia</taxon>
    </lineage>
</organism>
<accession>A0A9P5PVD7</accession>
<feature type="compositionally biased region" description="Basic and acidic residues" evidence="2">
    <location>
        <begin position="75"/>
        <end position="86"/>
    </location>
</feature>
<dbReference type="Pfam" id="PF04059">
    <property type="entry name" value="RRM_2"/>
    <property type="match status" value="1"/>
</dbReference>
<feature type="region of interest" description="Disordered" evidence="2">
    <location>
        <begin position="160"/>
        <end position="182"/>
    </location>
</feature>
<reference evidence="4" key="1">
    <citation type="submission" date="2020-11" db="EMBL/GenBank/DDBJ databases">
        <authorList>
            <consortium name="DOE Joint Genome Institute"/>
            <person name="Ahrendt S."/>
            <person name="Riley R."/>
            <person name="Andreopoulos W."/>
            <person name="Labutti K."/>
            <person name="Pangilinan J."/>
            <person name="Ruiz-Duenas F.J."/>
            <person name="Barrasa J.M."/>
            <person name="Sanchez-Garcia M."/>
            <person name="Camarero S."/>
            <person name="Miyauchi S."/>
            <person name="Serrano A."/>
            <person name="Linde D."/>
            <person name="Babiker R."/>
            <person name="Drula E."/>
            <person name="Ayuso-Fernandez I."/>
            <person name="Pacheco R."/>
            <person name="Padilla G."/>
            <person name="Ferreira P."/>
            <person name="Barriuso J."/>
            <person name="Kellner H."/>
            <person name="Castanera R."/>
            <person name="Alfaro M."/>
            <person name="Ramirez L."/>
            <person name="Pisabarro A.G."/>
            <person name="Kuo A."/>
            <person name="Tritt A."/>
            <person name="Lipzen A."/>
            <person name="He G."/>
            <person name="Yan M."/>
            <person name="Ng V."/>
            <person name="Cullen D."/>
            <person name="Martin F."/>
            <person name="Rosso M.-N."/>
            <person name="Henrissat B."/>
            <person name="Hibbett D."/>
            <person name="Martinez A.T."/>
            <person name="Grigoriev I.V."/>
        </authorList>
    </citation>
    <scope>NUCLEOTIDE SEQUENCE</scope>
    <source>
        <strain evidence="4">AH 40177</strain>
    </source>
</reference>
<proteinExistence type="predicted"/>
<dbReference type="PANTHER" id="PTHR23189">
    <property type="entry name" value="RNA RECOGNITION MOTIF-CONTAINING"/>
    <property type="match status" value="1"/>
</dbReference>
<feature type="region of interest" description="Disordered" evidence="2">
    <location>
        <begin position="409"/>
        <end position="437"/>
    </location>
</feature>
<comment type="caution">
    <text evidence="4">The sequence shown here is derived from an EMBL/GenBank/DDBJ whole genome shotgun (WGS) entry which is preliminary data.</text>
</comment>
<dbReference type="OrthoDB" id="417481at2759"/>
<dbReference type="InterPro" id="IPR007201">
    <property type="entry name" value="Mei2-like_Rrm_C"/>
</dbReference>
<name>A0A9P5PVD7_9AGAR</name>
<protein>
    <submittedName>
        <fullName evidence="4">RNA recognition motif 2-domain-containing protein</fullName>
    </submittedName>
</protein>
<evidence type="ECO:0000256" key="1">
    <source>
        <dbReference type="ARBA" id="ARBA00022884"/>
    </source>
</evidence>
<dbReference type="AlphaFoldDB" id="A0A9P5PVD7"/>